<keyword evidence="3" id="KW-1185">Reference proteome</keyword>
<feature type="region of interest" description="Disordered" evidence="1">
    <location>
        <begin position="18"/>
        <end position="40"/>
    </location>
</feature>
<reference evidence="2 3" key="1">
    <citation type="submission" date="2017-12" db="EMBL/GenBank/DDBJ databases">
        <title>Comparative genomics of Botrytis spp.</title>
        <authorList>
            <person name="Valero-Jimenez C.A."/>
            <person name="Tapia P."/>
            <person name="Veloso J."/>
            <person name="Silva-Moreno E."/>
            <person name="Staats M."/>
            <person name="Valdes J.H."/>
            <person name="Van Kan J.A.L."/>
        </authorList>
    </citation>
    <scope>NUCLEOTIDE SEQUENCE [LARGE SCALE GENOMIC DNA]</scope>
    <source>
        <strain evidence="2 3">Bt9001</strain>
    </source>
</reference>
<proteinExistence type="predicted"/>
<accession>A0A4Z1F3F7</accession>
<dbReference type="EMBL" id="PQXH01000033">
    <property type="protein sequence ID" value="TGO16001.1"/>
    <property type="molecule type" value="Genomic_DNA"/>
</dbReference>
<gene>
    <name evidence="2" type="ORF">BTUL_0033g00390</name>
</gene>
<protein>
    <submittedName>
        <fullName evidence="2">Uncharacterized protein</fullName>
    </submittedName>
</protein>
<organism evidence="2 3">
    <name type="scientific">Botrytis tulipae</name>
    <dbReference type="NCBI Taxonomy" id="87230"/>
    <lineage>
        <taxon>Eukaryota</taxon>
        <taxon>Fungi</taxon>
        <taxon>Dikarya</taxon>
        <taxon>Ascomycota</taxon>
        <taxon>Pezizomycotina</taxon>
        <taxon>Leotiomycetes</taxon>
        <taxon>Helotiales</taxon>
        <taxon>Sclerotiniaceae</taxon>
        <taxon>Botrytis</taxon>
    </lineage>
</organism>
<evidence type="ECO:0000256" key="1">
    <source>
        <dbReference type="SAM" id="MobiDB-lite"/>
    </source>
</evidence>
<dbReference type="OrthoDB" id="3536092at2759"/>
<evidence type="ECO:0000313" key="3">
    <source>
        <dbReference type="Proteomes" id="UP000297777"/>
    </source>
</evidence>
<name>A0A4Z1F3F7_9HELO</name>
<evidence type="ECO:0000313" key="2">
    <source>
        <dbReference type="EMBL" id="TGO16001.1"/>
    </source>
</evidence>
<dbReference type="AlphaFoldDB" id="A0A4Z1F3F7"/>
<comment type="caution">
    <text evidence="2">The sequence shown here is derived from an EMBL/GenBank/DDBJ whole genome shotgun (WGS) entry which is preliminary data.</text>
</comment>
<sequence length="104" mass="11581">MQKDILTIYEVEIHHVGVSPPDEPRGRTVTPSGEKGPNSYGVYLTRRPRSVVSGRGEFMSVVNIALFVADMLVLAMEVFEYRRETLTIALICLMSLKAKNPSKA</sequence>
<dbReference type="Proteomes" id="UP000297777">
    <property type="component" value="Unassembled WGS sequence"/>
</dbReference>